<organism evidence="2 3">
    <name type="scientific">Lactarius akahatsu</name>
    <dbReference type="NCBI Taxonomy" id="416441"/>
    <lineage>
        <taxon>Eukaryota</taxon>
        <taxon>Fungi</taxon>
        <taxon>Dikarya</taxon>
        <taxon>Basidiomycota</taxon>
        <taxon>Agaricomycotina</taxon>
        <taxon>Agaricomycetes</taxon>
        <taxon>Russulales</taxon>
        <taxon>Russulaceae</taxon>
        <taxon>Lactarius</taxon>
    </lineage>
</organism>
<keyword evidence="1" id="KW-0812">Transmembrane</keyword>
<evidence type="ECO:0000256" key="1">
    <source>
        <dbReference type="SAM" id="Phobius"/>
    </source>
</evidence>
<reference evidence="2" key="1">
    <citation type="submission" date="2022-01" db="EMBL/GenBank/DDBJ databases">
        <title>Comparative genomics reveals a dynamic genome evolution in the ectomycorrhizal milk-cap (Lactarius) mushrooms.</title>
        <authorList>
            <consortium name="DOE Joint Genome Institute"/>
            <person name="Lebreton A."/>
            <person name="Tang N."/>
            <person name="Kuo A."/>
            <person name="LaButti K."/>
            <person name="Drula E."/>
            <person name="Barry K."/>
            <person name="Clum A."/>
            <person name="Lipzen A."/>
            <person name="Mousain D."/>
            <person name="Ng V."/>
            <person name="Wang R."/>
            <person name="Wang X."/>
            <person name="Dai Y."/>
            <person name="Henrissat B."/>
            <person name="Grigoriev I.V."/>
            <person name="Guerin-Laguette A."/>
            <person name="Yu F."/>
            <person name="Martin F.M."/>
        </authorList>
    </citation>
    <scope>NUCLEOTIDE SEQUENCE</scope>
    <source>
        <strain evidence="2">QP</strain>
    </source>
</reference>
<dbReference type="EMBL" id="JAKELL010000038">
    <property type="protein sequence ID" value="KAH8989295.1"/>
    <property type="molecule type" value="Genomic_DNA"/>
</dbReference>
<feature type="transmembrane region" description="Helical" evidence="1">
    <location>
        <begin position="20"/>
        <end position="37"/>
    </location>
</feature>
<sequence>MYEHRGNWLQPTIPLSSPHVLLITFVLLGLSRSATLLRSCSKASGTMRWVSAAIRLARGISFSCASQNGMAFPMPLEIDRDTKWN</sequence>
<keyword evidence="1" id="KW-0472">Membrane</keyword>
<name>A0AAD4Q9T4_9AGAM</name>
<keyword evidence="3" id="KW-1185">Reference proteome</keyword>
<comment type="caution">
    <text evidence="2">The sequence shown here is derived from an EMBL/GenBank/DDBJ whole genome shotgun (WGS) entry which is preliminary data.</text>
</comment>
<dbReference type="AlphaFoldDB" id="A0AAD4Q9T4"/>
<protein>
    <submittedName>
        <fullName evidence="2">Uncharacterized protein</fullName>
    </submittedName>
</protein>
<accession>A0AAD4Q9T4</accession>
<evidence type="ECO:0000313" key="2">
    <source>
        <dbReference type="EMBL" id="KAH8989295.1"/>
    </source>
</evidence>
<proteinExistence type="predicted"/>
<evidence type="ECO:0000313" key="3">
    <source>
        <dbReference type="Proteomes" id="UP001201163"/>
    </source>
</evidence>
<keyword evidence="1" id="KW-1133">Transmembrane helix</keyword>
<gene>
    <name evidence="2" type="ORF">EDB92DRAFT_883882</name>
</gene>
<dbReference type="Proteomes" id="UP001201163">
    <property type="component" value="Unassembled WGS sequence"/>
</dbReference>